<feature type="region of interest" description="Disordered" evidence="4">
    <location>
        <begin position="21"/>
        <end position="58"/>
    </location>
</feature>
<dbReference type="AlphaFoldDB" id="A0A0L0D5V6"/>
<keyword evidence="1" id="KW-0479">Metal-binding</keyword>
<dbReference type="OrthoDB" id="5968166at2759"/>
<evidence type="ECO:0000256" key="2">
    <source>
        <dbReference type="ARBA" id="ARBA00022771"/>
    </source>
</evidence>
<dbReference type="InterPro" id="IPR028011">
    <property type="entry name" value="DUF4476"/>
</dbReference>
<feature type="compositionally biased region" description="Basic and acidic residues" evidence="4">
    <location>
        <begin position="21"/>
        <end position="31"/>
    </location>
</feature>
<evidence type="ECO:0000256" key="4">
    <source>
        <dbReference type="SAM" id="MobiDB-lite"/>
    </source>
</evidence>
<dbReference type="EMBL" id="GL349443">
    <property type="protein sequence ID" value="KNC46693.1"/>
    <property type="molecule type" value="Genomic_DNA"/>
</dbReference>
<feature type="compositionally biased region" description="Pro residues" evidence="4">
    <location>
        <begin position="39"/>
        <end position="54"/>
    </location>
</feature>
<evidence type="ECO:0000313" key="7">
    <source>
        <dbReference type="Proteomes" id="UP000054408"/>
    </source>
</evidence>
<sequence>MAAFLRKAASVLDKAEDAIKHVLGKDDEPPKQDVAQPAPGSPAPPPYTGPPGASPPAATDSRLTCCSDDVPADFNKLGSCFSCSACKNVYQVSKSRRRFHCKVCDDFDFCHTCIHRIPHDTSHGFVMLSPDKAYQLPIVYPPANFVDMSGVDAASASASADEVTSSPGMAGFDAFLASVKAESFSSGKISKIEMVAKNNMFNATQAGLLLDAMDFDKDKITVAVLLYPQLTNQANFYQVLDHLDFSSSKDEVRNQLGL</sequence>
<dbReference type="GO" id="GO:0008270">
    <property type="term" value="F:zinc ion binding"/>
    <property type="evidence" value="ECO:0007669"/>
    <property type="project" value="UniProtKB-KW"/>
</dbReference>
<evidence type="ECO:0000256" key="3">
    <source>
        <dbReference type="ARBA" id="ARBA00022833"/>
    </source>
</evidence>
<dbReference type="Pfam" id="PF14771">
    <property type="entry name" value="DUF4476"/>
    <property type="match status" value="1"/>
</dbReference>
<gene>
    <name evidence="6" type="ORF">AMSG_03130</name>
</gene>
<dbReference type="InterPro" id="IPR043145">
    <property type="entry name" value="Znf_ZZ_sf"/>
</dbReference>
<evidence type="ECO:0000313" key="6">
    <source>
        <dbReference type="EMBL" id="KNC46693.1"/>
    </source>
</evidence>
<keyword evidence="7" id="KW-1185">Reference proteome</keyword>
<name>A0A0L0D5V6_THETB</name>
<dbReference type="Proteomes" id="UP000054408">
    <property type="component" value="Unassembled WGS sequence"/>
</dbReference>
<evidence type="ECO:0000259" key="5">
    <source>
        <dbReference type="Pfam" id="PF14771"/>
    </source>
</evidence>
<keyword evidence="2" id="KW-0863">Zinc-finger</keyword>
<dbReference type="GeneID" id="25562760"/>
<dbReference type="Gene3D" id="3.30.60.90">
    <property type="match status" value="1"/>
</dbReference>
<feature type="domain" description="DUF4476" evidence="5">
    <location>
        <begin position="172"/>
        <end position="255"/>
    </location>
</feature>
<reference evidence="6 7" key="1">
    <citation type="submission" date="2010-05" db="EMBL/GenBank/DDBJ databases">
        <title>The Genome Sequence of Thecamonas trahens ATCC 50062.</title>
        <authorList>
            <consortium name="The Broad Institute Genome Sequencing Platform"/>
            <person name="Russ C."/>
            <person name="Cuomo C."/>
            <person name="Shea T."/>
            <person name="Young S.K."/>
            <person name="Zeng Q."/>
            <person name="Koehrsen M."/>
            <person name="Haas B."/>
            <person name="Borodovsky M."/>
            <person name="Guigo R."/>
            <person name="Alvarado L."/>
            <person name="Berlin A."/>
            <person name="Bochicchio J."/>
            <person name="Borenstein D."/>
            <person name="Chapman S."/>
            <person name="Chen Z."/>
            <person name="Freedman E."/>
            <person name="Gellesch M."/>
            <person name="Goldberg J."/>
            <person name="Griggs A."/>
            <person name="Gujja S."/>
            <person name="Heilman E."/>
            <person name="Heiman D."/>
            <person name="Hepburn T."/>
            <person name="Howarth C."/>
            <person name="Jen D."/>
            <person name="Larson L."/>
            <person name="Mehta T."/>
            <person name="Park D."/>
            <person name="Pearson M."/>
            <person name="Roberts A."/>
            <person name="Saif S."/>
            <person name="Shenoy N."/>
            <person name="Sisk P."/>
            <person name="Stolte C."/>
            <person name="Sykes S."/>
            <person name="Thomson T."/>
            <person name="Walk T."/>
            <person name="White J."/>
            <person name="Yandava C."/>
            <person name="Burger G."/>
            <person name="Gray M.W."/>
            <person name="Holland P.W.H."/>
            <person name="King N."/>
            <person name="Lang F.B.F."/>
            <person name="Roger A.J."/>
            <person name="Ruiz-Trillo I."/>
            <person name="Lander E."/>
            <person name="Nusbaum C."/>
        </authorList>
    </citation>
    <scope>NUCLEOTIDE SEQUENCE [LARGE SCALE GENOMIC DNA]</scope>
    <source>
        <strain evidence="6 7">ATCC 50062</strain>
    </source>
</reference>
<proteinExistence type="predicted"/>
<dbReference type="SUPFAM" id="SSF57850">
    <property type="entry name" value="RING/U-box"/>
    <property type="match status" value="1"/>
</dbReference>
<dbReference type="RefSeq" id="XP_013760461.1">
    <property type="nucleotide sequence ID" value="XM_013905007.1"/>
</dbReference>
<protein>
    <recommendedName>
        <fullName evidence="5">DUF4476 domain-containing protein</fullName>
    </recommendedName>
</protein>
<accession>A0A0L0D5V6</accession>
<evidence type="ECO:0000256" key="1">
    <source>
        <dbReference type="ARBA" id="ARBA00022723"/>
    </source>
</evidence>
<organism evidence="6 7">
    <name type="scientific">Thecamonas trahens ATCC 50062</name>
    <dbReference type="NCBI Taxonomy" id="461836"/>
    <lineage>
        <taxon>Eukaryota</taxon>
        <taxon>Apusozoa</taxon>
        <taxon>Apusomonadida</taxon>
        <taxon>Apusomonadidae</taxon>
        <taxon>Thecamonas</taxon>
    </lineage>
</organism>
<dbReference type="CDD" id="cd02249">
    <property type="entry name" value="ZZ"/>
    <property type="match status" value="1"/>
</dbReference>
<keyword evidence="3" id="KW-0862">Zinc</keyword>